<dbReference type="Proteomes" id="UP001500642">
    <property type="component" value="Unassembled WGS sequence"/>
</dbReference>
<keyword evidence="1" id="KW-1133">Transmembrane helix</keyword>
<keyword evidence="1" id="KW-0812">Transmembrane</keyword>
<keyword evidence="3" id="KW-1185">Reference proteome</keyword>
<comment type="caution">
    <text evidence="2">The sequence shown here is derived from an EMBL/GenBank/DDBJ whole genome shotgun (WGS) entry which is preliminary data.</text>
</comment>
<dbReference type="EMBL" id="BAABGL010000002">
    <property type="protein sequence ID" value="GAA4383241.1"/>
    <property type="molecule type" value="Genomic_DNA"/>
</dbReference>
<gene>
    <name evidence="2" type="ORF">GCM10023167_02600</name>
</gene>
<feature type="transmembrane region" description="Helical" evidence="1">
    <location>
        <begin position="59"/>
        <end position="81"/>
    </location>
</feature>
<feature type="transmembrane region" description="Helical" evidence="1">
    <location>
        <begin position="7"/>
        <end position="28"/>
    </location>
</feature>
<sequence length="198" mass="20285">MSGHVRLWRSLAAASGATLTALVFHAGAGGAGSVLAVVVAFVLTLWVGAMLARRRLGVLSLTAVVALAQVLLHGTMTVFSAGPIEVRSMHSGAELLVLGTADSAAHAAHTAGAGTGSAMLLAHLCATVLTVAFLRHGEGMLLALFDEFLAPLALLLAPRARPAQRRAPRIPRSPLVMRVSTAVLGAQFRRGPPSALPA</sequence>
<accession>A0ABP8J1E2</accession>
<evidence type="ECO:0008006" key="4">
    <source>
        <dbReference type="Google" id="ProtNLM"/>
    </source>
</evidence>
<protein>
    <recommendedName>
        <fullName evidence="4">Integral membrane protein</fullName>
    </recommendedName>
</protein>
<evidence type="ECO:0000313" key="2">
    <source>
        <dbReference type="EMBL" id="GAA4383241.1"/>
    </source>
</evidence>
<dbReference type="RefSeq" id="WP_345029231.1">
    <property type="nucleotide sequence ID" value="NZ_BAABGL010000002.1"/>
</dbReference>
<keyword evidence="1" id="KW-0472">Membrane</keyword>
<evidence type="ECO:0000313" key="3">
    <source>
        <dbReference type="Proteomes" id="UP001500642"/>
    </source>
</evidence>
<name>A0ABP8J1E2_9MICO</name>
<reference evidence="3" key="1">
    <citation type="journal article" date="2019" name="Int. J. Syst. Evol. Microbiol.">
        <title>The Global Catalogue of Microorganisms (GCM) 10K type strain sequencing project: providing services to taxonomists for standard genome sequencing and annotation.</title>
        <authorList>
            <consortium name="The Broad Institute Genomics Platform"/>
            <consortium name="The Broad Institute Genome Sequencing Center for Infectious Disease"/>
            <person name="Wu L."/>
            <person name="Ma J."/>
        </authorList>
    </citation>
    <scope>NUCLEOTIDE SEQUENCE [LARGE SCALE GENOMIC DNA]</scope>
    <source>
        <strain evidence="3">JCM 17808</strain>
    </source>
</reference>
<organism evidence="2 3">
    <name type="scientific">Brevibacterium pityocampae</name>
    <dbReference type="NCBI Taxonomy" id="506594"/>
    <lineage>
        <taxon>Bacteria</taxon>
        <taxon>Bacillati</taxon>
        <taxon>Actinomycetota</taxon>
        <taxon>Actinomycetes</taxon>
        <taxon>Micrococcales</taxon>
        <taxon>Brevibacteriaceae</taxon>
        <taxon>Brevibacterium</taxon>
    </lineage>
</organism>
<evidence type="ECO:0000256" key="1">
    <source>
        <dbReference type="SAM" id="Phobius"/>
    </source>
</evidence>
<feature type="transmembrane region" description="Helical" evidence="1">
    <location>
        <begin position="34"/>
        <end position="52"/>
    </location>
</feature>
<proteinExistence type="predicted"/>